<name>A0A2M7W2T0_9BACT</name>
<accession>A0A2M7W2T0</accession>
<comment type="caution">
    <text evidence="1">The sequence shown here is derived from an EMBL/GenBank/DDBJ whole genome shotgun (WGS) entry which is preliminary data.</text>
</comment>
<gene>
    <name evidence="1" type="ORF">COX64_01035</name>
</gene>
<dbReference type="AlphaFoldDB" id="A0A2M7W2T0"/>
<proteinExistence type="predicted"/>
<sequence length="86" mass="10044">MNQKQKKILKKLVTKNGQRYSDLLTGFTQEDRFTYHLKYLLTKGLVTKRESRYYLSAAGMRESGNFDTRTLQNVPISSPRLLLICK</sequence>
<evidence type="ECO:0000313" key="2">
    <source>
        <dbReference type="Proteomes" id="UP000228952"/>
    </source>
</evidence>
<evidence type="ECO:0008006" key="3">
    <source>
        <dbReference type="Google" id="ProtNLM"/>
    </source>
</evidence>
<dbReference type="Proteomes" id="UP000228952">
    <property type="component" value="Unassembled WGS sequence"/>
</dbReference>
<organism evidence="1 2">
    <name type="scientific">Candidatus Dojkabacteria bacterium CG_4_10_14_0_2_um_filter_Dojkabacteria_WS6_41_15</name>
    <dbReference type="NCBI Taxonomy" id="2014249"/>
    <lineage>
        <taxon>Bacteria</taxon>
        <taxon>Candidatus Dojkabacteria</taxon>
    </lineage>
</organism>
<protein>
    <recommendedName>
        <fullName evidence="3">HTH arsR-type domain-containing protein</fullName>
    </recommendedName>
</protein>
<dbReference type="EMBL" id="PFQB01000022">
    <property type="protein sequence ID" value="PJA15201.1"/>
    <property type="molecule type" value="Genomic_DNA"/>
</dbReference>
<evidence type="ECO:0000313" key="1">
    <source>
        <dbReference type="EMBL" id="PJA15201.1"/>
    </source>
</evidence>
<reference evidence="2" key="1">
    <citation type="submission" date="2017-09" db="EMBL/GenBank/DDBJ databases">
        <title>Depth-based differentiation of microbial function through sediment-hosted aquifers and enrichment of novel symbionts in the deep terrestrial subsurface.</title>
        <authorList>
            <person name="Probst A.J."/>
            <person name="Ladd B."/>
            <person name="Jarett J.K."/>
            <person name="Geller-Mcgrath D.E."/>
            <person name="Sieber C.M.K."/>
            <person name="Emerson J.B."/>
            <person name="Anantharaman K."/>
            <person name="Thomas B.C."/>
            <person name="Malmstrom R."/>
            <person name="Stieglmeier M."/>
            <person name="Klingl A."/>
            <person name="Woyke T."/>
            <person name="Ryan C.M."/>
            <person name="Banfield J.F."/>
        </authorList>
    </citation>
    <scope>NUCLEOTIDE SEQUENCE [LARGE SCALE GENOMIC DNA]</scope>
</reference>